<reference evidence="6" key="1">
    <citation type="journal article" date="2023" name="G3 (Bethesda)">
        <title>Whole genome assembly and annotation of the endangered Caribbean coral Acropora cervicornis.</title>
        <authorList>
            <person name="Selwyn J.D."/>
            <person name="Vollmer S.V."/>
        </authorList>
    </citation>
    <scope>NUCLEOTIDE SEQUENCE</scope>
    <source>
        <strain evidence="6">K2</strain>
    </source>
</reference>
<dbReference type="SUPFAM" id="SSF100879">
    <property type="entry name" value="Lesion bypass DNA polymerase (Y-family), little finger domain"/>
    <property type="match status" value="1"/>
</dbReference>
<evidence type="ECO:0000256" key="2">
    <source>
        <dbReference type="ARBA" id="ARBA00022634"/>
    </source>
</evidence>
<keyword evidence="7" id="KW-1185">Reference proteome</keyword>
<dbReference type="GO" id="GO:0017125">
    <property type="term" value="F:deoxycytidyl transferase activity"/>
    <property type="evidence" value="ECO:0007669"/>
    <property type="project" value="TreeGrafter"/>
</dbReference>
<dbReference type="Pfam" id="PF00817">
    <property type="entry name" value="IMS"/>
    <property type="match status" value="1"/>
</dbReference>
<name>A0AAD9PX91_ACRCE</name>
<dbReference type="InterPro" id="IPR053848">
    <property type="entry name" value="IMS_HHH_1"/>
</dbReference>
<dbReference type="PROSITE" id="PS50173">
    <property type="entry name" value="UMUC"/>
    <property type="match status" value="1"/>
</dbReference>
<dbReference type="GO" id="GO:0003887">
    <property type="term" value="F:DNA-directed DNA polymerase activity"/>
    <property type="evidence" value="ECO:0007669"/>
    <property type="project" value="InterPro"/>
</dbReference>
<dbReference type="SMART" id="SM00292">
    <property type="entry name" value="BRCT"/>
    <property type="match status" value="1"/>
</dbReference>
<dbReference type="Gene3D" id="3.30.70.270">
    <property type="match status" value="1"/>
</dbReference>
<evidence type="ECO:0000259" key="4">
    <source>
        <dbReference type="PROSITE" id="PS50172"/>
    </source>
</evidence>
<dbReference type="InterPro" id="IPR043128">
    <property type="entry name" value="Rev_trsase/Diguanyl_cyclase"/>
</dbReference>
<feature type="region of interest" description="Disordered" evidence="3">
    <location>
        <begin position="149"/>
        <end position="178"/>
    </location>
</feature>
<evidence type="ECO:0000259" key="5">
    <source>
        <dbReference type="PROSITE" id="PS50173"/>
    </source>
</evidence>
<dbReference type="Proteomes" id="UP001249851">
    <property type="component" value="Unassembled WGS sequence"/>
</dbReference>
<dbReference type="GO" id="GO:0070987">
    <property type="term" value="P:error-free translesion synthesis"/>
    <property type="evidence" value="ECO:0007669"/>
    <property type="project" value="TreeGrafter"/>
</dbReference>
<dbReference type="PROSITE" id="PS50172">
    <property type="entry name" value="BRCT"/>
    <property type="match status" value="1"/>
</dbReference>
<keyword evidence="2" id="KW-0237">DNA synthesis</keyword>
<reference evidence="6" key="2">
    <citation type="journal article" date="2023" name="Science">
        <title>Genomic signatures of disease resistance in endangered staghorn corals.</title>
        <authorList>
            <person name="Vollmer S.V."/>
            <person name="Selwyn J.D."/>
            <person name="Despard B.A."/>
            <person name="Roesel C.L."/>
        </authorList>
    </citation>
    <scope>NUCLEOTIDE SEQUENCE</scope>
    <source>
        <strain evidence="6">K2</strain>
    </source>
</reference>
<proteinExistence type="inferred from homology"/>
<evidence type="ECO:0000313" key="6">
    <source>
        <dbReference type="EMBL" id="KAK2550569.1"/>
    </source>
</evidence>
<dbReference type="Pfam" id="PF11799">
    <property type="entry name" value="IMS_C"/>
    <property type="match status" value="1"/>
</dbReference>
<evidence type="ECO:0000313" key="7">
    <source>
        <dbReference type="Proteomes" id="UP001249851"/>
    </source>
</evidence>
<dbReference type="GO" id="GO:0006281">
    <property type="term" value="P:DNA repair"/>
    <property type="evidence" value="ECO:0007669"/>
    <property type="project" value="InterPro"/>
</dbReference>
<evidence type="ECO:0000256" key="1">
    <source>
        <dbReference type="ARBA" id="ARBA00010945"/>
    </source>
</evidence>
<dbReference type="SUPFAM" id="SSF52113">
    <property type="entry name" value="BRCT domain"/>
    <property type="match status" value="1"/>
</dbReference>
<dbReference type="InterPro" id="IPR036420">
    <property type="entry name" value="BRCT_dom_sf"/>
</dbReference>
<comment type="similarity">
    <text evidence="1">Belongs to the DNA polymerase type-Y family.</text>
</comment>
<dbReference type="Gene3D" id="3.30.1490.100">
    <property type="entry name" value="DNA polymerase, Y-family, little finger domain"/>
    <property type="match status" value="1"/>
</dbReference>
<dbReference type="Gene3D" id="1.10.150.20">
    <property type="entry name" value="5' to 3' exonuclease, C-terminal subdomain"/>
    <property type="match status" value="1"/>
</dbReference>
<dbReference type="InterPro" id="IPR001126">
    <property type="entry name" value="UmuC"/>
</dbReference>
<accession>A0AAD9PX91</accession>
<dbReference type="Pfam" id="PF21999">
    <property type="entry name" value="IMS_HHH_1"/>
    <property type="match status" value="1"/>
</dbReference>
<gene>
    <name evidence="6" type="ORF">P5673_028773</name>
</gene>
<dbReference type="InterPro" id="IPR017961">
    <property type="entry name" value="DNA_pol_Y-fam_little_finger"/>
</dbReference>
<dbReference type="SUPFAM" id="SSF56672">
    <property type="entry name" value="DNA/RNA polymerases"/>
    <property type="match status" value="1"/>
</dbReference>
<dbReference type="PANTHER" id="PTHR45990">
    <property type="entry name" value="DNA REPAIR PROTEIN REV1"/>
    <property type="match status" value="1"/>
</dbReference>
<dbReference type="Gene3D" id="3.40.50.10190">
    <property type="entry name" value="BRCT domain"/>
    <property type="match status" value="1"/>
</dbReference>
<dbReference type="CDD" id="cd17719">
    <property type="entry name" value="BRCT_Rev1"/>
    <property type="match status" value="1"/>
</dbReference>
<dbReference type="AlphaFoldDB" id="A0AAD9PX91"/>
<dbReference type="InterPro" id="IPR043502">
    <property type="entry name" value="DNA/RNA_pol_sf"/>
</dbReference>
<sequence length="625" mass="69289">MERRDSKKNVENEKATKGVWNGWGEYMQAKIQKLDNQFKEDVPQRLKDRDVPKIFEGVVIHVNGYTVPPADELRRLIYQYGGRYQQYYSKRSVTHIIATNLPNSKIQELSCMVKKPSLGGIHTERPPPALTQDIIGAPSMNAALVSSAGMQPRRGDSSTSDFPAITPSKGNDVCHEDSKMESDKDRKCLGLIAEGDNSSATTSECQDFGDNEEVIAFGAGINNISEKDFFPVQTSVSTHDVFKKPGALSSMPTANDANFVSEFYNNSRLHYLSTWGAEFKKYTSDIIKCSTAKGFKSRGLGRVGPHGRVIMHIDMDSFFVSVTLRDKPHLRGKPIAVCHAGKGDSTNDQGQTSPRKPSSFFSSMSEIASCSYEARAAGVRNGMFLGSARKLCPDIHCVPYLFEEYRKVSQRLYDILMAYSHEIEAVSCDEAYIDVSETLEEDESPTQLAEKIRGEIKESTGCTASVGIGANVLLARMCTRVAKPNGCYHIAATDDINQFMGTQKATDLPGVGWALGQKLETLGVKTCVDLQKLTLRTLQREFGPKTGLLLHQYCRGVDERTLKTERERKSVSAEINYGIRFTKESEVVNFINELAKEVQKRLQALETRGRCITLKVGGMDPCVLS</sequence>
<dbReference type="GO" id="GO:0042276">
    <property type="term" value="P:error-prone translesion synthesis"/>
    <property type="evidence" value="ECO:0007669"/>
    <property type="project" value="TreeGrafter"/>
</dbReference>
<dbReference type="InterPro" id="IPR001357">
    <property type="entry name" value="BRCT_dom"/>
</dbReference>
<protein>
    <submittedName>
        <fullName evidence="6">DNA repair protein Rev1</fullName>
    </submittedName>
</protein>
<dbReference type="GO" id="GO:0003684">
    <property type="term" value="F:damaged DNA binding"/>
    <property type="evidence" value="ECO:0007669"/>
    <property type="project" value="InterPro"/>
</dbReference>
<dbReference type="Gene3D" id="3.40.1170.60">
    <property type="match status" value="1"/>
</dbReference>
<dbReference type="Pfam" id="PF00533">
    <property type="entry name" value="BRCT"/>
    <property type="match status" value="1"/>
</dbReference>
<feature type="domain" description="UmuC" evidence="5">
    <location>
        <begin position="310"/>
        <end position="512"/>
    </location>
</feature>
<dbReference type="EMBL" id="JARQWQ010000109">
    <property type="protein sequence ID" value="KAK2550569.1"/>
    <property type="molecule type" value="Genomic_DNA"/>
</dbReference>
<dbReference type="Gene3D" id="6.10.250.1490">
    <property type="match status" value="1"/>
</dbReference>
<comment type="caution">
    <text evidence="6">The sequence shown here is derived from an EMBL/GenBank/DDBJ whole genome shotgun (WGS) entry which is preliminary data.</text>
</comment>
<feature type="domain" description="BRCT" evidence="4">
    <location>
        <begin position="50"/>
        <end position="107"/>
    </location>
</feature>
<dbReference type="InterPro" id="IPR036775">
    <property type="entry name" value="DNA_pol_Y-fam_lit_finger_sf"/>
</dbReference>
<dbReference type="GO" id="GO:0005634">
    <property type="term" value="C:nucleus"/>
    <property type="evidence" value="ECO:0007669"/>
    <property type="project" value="TreeGrafter"/>
</dbReference>
<evidence type="ECO:0000256" key="3">
    <source>
        <dbReference type="SAM" id="MobiDB-lite"/>
    </source>
</evidence>
<organism evidence="6 7">
    <name type="scientific">Acropora cervicornis</name>
    <name type="common">Staghorn coral</name>
    <dbReference type="NCBI Taxonomy" id="6130"/>
    <lineage>
        <taxon>Eukaryota</taxon>
        <taxon>Metazoa</taxon>
        <taxon>Cnidaria</taxon>
        <taxon>Anthozoa</taxon>
        <taxon>Hexacorallia</taxon>
        <taxon>Scleractinia</taxon>
        <taxon>Astrocoeniina</taxon>
        <taxon>Acroporidae</taxon>
        <taxon>Acropora</taxon>
    </lineage>
</organism>
<dbReference type="PANTHER" id="PTHR45990:SF1">
    <property type="entry name" value="DNA REPAIR PROTEIN REV1"/>
    <property type="match status" value="1"/>
</dbReference>